<dbReference type="InterPro" id="IPR014746">
    <property type="entry name" value="Gln_synth/guanido_kin_cat_dom"/>
</dbReference>
<evidence type="ECO:0000256" key="4">
    <source>
        <dbReference type="RuleBase" id="RU000384"/>
    </source>
</evidence>
<evidence type="ECO:0000313" key="7">
    <source>
        <dbReference type="Proteomes" id="UP001597417"/>
    </source>
</evidence>
<dbReference type="SUPFAM" id="SSF55931">
    <property type="entry name" value="Glutamine synthetase/guanido kinase"/>
    <property type="match status" value="1"/>
</dbReference>
<evidence type="ECO:0000259" key="5">
    <source>
        <dbReference type="PROSITE" id="PS51987"/>
    </source>
</evidence>
<dbReference type="EMBL" id="JBHUKR010000009">
    <property type="protein sequence ID" value="MFD2418925.1"/>
    <property type="molecule type" value="Genomic_DNA"/>
</dbReference>
<proteinExistence type="inferred from homology"/>
<dbReference type="InterPro" id="IPR036651">
    <property type="entry name" value="Gln_synt_N_sf"/>
</dbReference>
<dbReference type="PANTHER" id="PTHR43785:SF12">
    <property type="entry name" value="TYPE-1 GLUTAMINE SYNTHETASE 2"/>
    <property type="match status" value="1"/>
</dbReference>
<accession>A0ABW5FWD7</accession>
<evidence type="ECO:0000256" key="1">
    <source>
        <dbReference type="ARBA" id="ARBA00009897"/>
    </source>
</evidence>
<dbReference type="PANTHER" id="PTHR43785">
    <property type="entry name" value="GAMMA-GLUTAMYLPUTRESCINE SYNTHETASE"/>
    <property type="match status" value="1"/>
</dbReference>
<dbReference type="Pfam" id="PF00120">
    <property type="entry name" value="Gln-synt_C"/>
    <property type="match status" value="1"/>
</dbReference>
<feature type="domain" description="GS catalytic" evidence="5">
    <location>
        <begin position="115"/>
        <end position="457"/>
    </location>
</feature>
<reference evidence="7" key="1">
    <citation type="journal article" date="2019" name="Int. J. Syst. Evol. Microbiol.">
        <title>The Global Catalogue of Microorganisms (GCM) 10K type strain sequencing project: providing services to taxonomists for standard genome sequencing and annotation.</title>
        <authorList>
            <consortium name="The Broad Institute Genomics Platform"/>
            <consortium name="The Broad Institute Genome Sequencing Center for Infectious Disease"/>
            <person name="Wu L."/>
            <person name="Ma J."/>
        </authorList>
    </citation>
    <scope>NUCLEOTIDE SEQUENCE [LARGE SCALE GENOMIC DNA]</scope>
    <source>
        <strain evidence="7">CGMCC 4.7645</strain>
    </source>
</reference>
<dbReference type="InterPro" id="IPR008146">
    <property type="entry name" value="Gln_synth_cat_dom"/>
</dbReference>
<organism evidence="6 7">
    <name type="scientific">Amycolatopsis pigmentata</name>
    <dbReference type="NCBI Taxonomy" id="450801"/>
    <lineage>
        <taxon>Bacteria</taxon>
        <taxon>Bacillati</taxon>
        <taxon>Actinomycetota</taxon>
        <taxon>Actinomycetes</taxon>
        <taxon>Pseudonocardiales</taxon>
        <taxon>Pseudonocardiaceae</taxon>
        <taxon>Amycolatopsis</taxon>
    </lineage>
</organism>
<evidence type="ECO:0000256" key="3">
    <source>
        <dbReference type="PROSITE-ProRule" id="PRU01331"/>
    </source>
</evidence>
<dbReference type="Proteomes" id="UP001597417">
    <property type="component" value="Unassembled WGS sequence"/>
</dbReference>
<dbReference type="SMART" id="SM01230">
    <property type="entry name" value="Gln-synt_C"/>
    <property type="match status" value="1"/>
</dbReference>
<evidence type="ECO:0000313" key="6">
    <source>
        <dbReference type="EMBL" id="MFD2418925.1"/>
    </source>
</evidence>
<keyword evidence="2" id="KW-0436">Ligase</keyword>
<dbReference type="PROSITE" id="PS51987">
    <property type="entry name" value="GS_CATALYTIC"/>
    <property type="match status" value="1"/>
</dbReference>
<dbReference type="RefSeq" id="WP_378266919.1">
    <property type="nucleotide sequence ID" value="NZ_JBHUKR010000009.1"/>
</dbReference>
<comment type="similarity">
    <text evidence="1 3 4">Belongs to the glutamine synthetase family.</text>
</comment>
<keyword evidence="7" id="KW-1185">Reference proteome</keyword>
<dbReference type="Gene3D" id="3.30.590.10">
    <property type="entry name" value="Glutamine synthetase/guanido kinase, catalytic domain"/>
    <property type="match status" value="1"/>
</dbReference>
<comment type="caution">
    <text evidence="6">The sequence shown here is derived from an EMBL/GenBank/DDBJ whole genome shotgun (WGS) entry which is preliminary data.</text>
</comment>
<name>A0ABW5FWD7_9PSEU</name>
<gene>
    <name evidence="6" type="ORF">ACFSXZ_21580</name>
</gene>
<sequence length="457" mass="47675">MTKAASAAAKDLAAAGVTGVQIAWADNNGIPRSRIIPVGGLAHAAGRGVGVTTLFAVFDSHDAITYGHPGLATPSGDVRLVPVIERLRRLAGQPALAWAPGRQITADGSPWPYCQRAVLERAVAEAAARGYELRAGYELEFTVAPAGSEDAVTTPGHHGPAYSPHALIGLDGFIATLLHDFEANGLGLNQLHAEYGPAQLELSLAATDPMSAADDQLLARQTIHAAAHAHGLRVSFAPIVSPEAVGNGWHLHTSLWRKGTNVLGAGQRQEAGMPVPGAEGAGYVAGLLRDLPALTAVTAPSVPSTMRLRPGYFASAYGFWGVENREAPLRYVPATELLGEDHANVELKPSDASANPYLALAAVLTAGLAGVTDALPLPDPIGEDPGTWSDPRRQEAGVVRLPATPAEQDAALVASPRVSGTLGEDLLGAFRAVRSSDRKWAAEHSPAEIVAAHLWRY</sequence>
<protein>
    <submittedName>
        <fullName evidence="6">Glutamine synthetase</fullName>
    </submittedName>
</protein>
<evidence type="ECO:0000256" key="2">
    <source>
        <dbReference type="ARBA" id="ARBA00022598"/>
    </source>
</evidence>
<dbReference type="Gene3D" id="3.10.20.70">
    <property type="entry name" value="Glutamine synthetase, N-terminal domain"/>
    <property type="match status" value="1"/>
</dbReference>